<accession>A0ABW6TNG7</accession>
<proteinExistence type="predicted"/>
<dbReference type="EMBL" id="JBIATK010000012">
    <property type="protein sequence ID" value="MFF4026883.1"/>
    <property type="molecule type" value="Genomic_DNA"/>
</dbReference>
<comment type="caution">
    <text evidence="1">The sequence shown here is derived from an EMBL/GenBank/DDBJ whole genome shotgun (WGS) entry which is preliminary data.</text>
</comment>
<organism evidence="1 2">
    <name type="scientific">Nocardia elegans</name>
    <dbReference type="NCBI Taxonomy" id="300029"/>
    <lineage>
        <taxon>Bacteria</taxon>
        <taxon>Bacillati</taxon>
        <taxon>Actinomycetota</taxon>
        <taxon>Actinomycetes</taxon>
        <taxon>Mycobacteriales</taxon>
        <taxon>Nocardiaceae</taxon>
        <taxon>Nocardia</taxon>
    </lineage>
</organism>
<evidence type="ECO:0000313" key="2">
    <source>
        <dbReference type="Proteomes" id="UP001602089"/>
    </source>
</evidence>
<keyword evidence="2" id="KW-1185">Reference proteome</keyword>
<evidence type="ECO:0000313" key="1">
    <source>
        <dbReference type="EMBL" id="MFF4026883.1"/>
    </source>
</evidence>
<protein>
    <submittedName>
        <fullName evidence="1">Uncharacterized protein</fullName>
    </submittedName>
</protein>
<reference evidence="1 2" key="1">
    <citation type="submission" date="2024-10" db="EMBL/GenBank/DDBJ databases">
        <title>The Natural Products Discovery Center: Release of the First 8490 Sequenced Strains for Exploring Actinobacteria Biosynthetic Diversity.</title>
        <authorList>
            <person name="Kalkreuter E."/>
            <person name="Kautsar S.A."/>
            <person name="Yang D."/>
            <person name="Bader C.D."/>
            <person name="Teijaro C.N."/>
            <person name="Fluegel L."/>
            <person name="Davis C.M."/>
            <person name="Simpson J.R."/>
            <person name="Lauterbach L."/>
            <person name="Steele A.D."/>
            <person name="Gui C."/>
            <person name="Meng S."/>
            <person name="Li G."/>
            <person name="Viehrig K."/>
            <person name="Ye F."/>
            <person name="Su P."/>
            <person name="Kiefer A.F."/>
            <person name="Nichols A."/>
            <person name="Cepeda A.J."/>
            <person name="Yan W."/>
            <person name="Fan B."/>
            <person name="Jiang Y."/>
            <person name="Adhikari A."/>
            <person name="Zheng C.-J."/>
            <person name="Schuster L."/>
            <person name="Cowan T.M."/>
            <person name="Smanski M.J."/>
            <person name="Chevrette M.G."/>
            <person name="De Carvalho L.P.S."/>
            <person name="Shen B."/>
        </authorList>
    </citation>
    <scope>NUCLEOTIDE SEQUENCE [LARGE SCALE GENOMIC DNA]</scope>
    <source>
        <strain evidence="1 2">NPDC001867</strain>
    </source>
</reference>
<dbReference type="Proteomes" id="UP001602089">
    <property type="component" value="Unassembled WGS sequence"/>
</dbReference>
<name>A0ABW6TNG7_9NOCA</name>
<dbReference type="RefSeq" id="WP_387131833.1">
    <property type="nucleotide sequence ID" value="NZ_JBIATK010000012.1"/>
</dbReference>
<gene>
    <name evidence="1" type="ORF">ACFYY5_28945</name>
</gene>
<sequence length="144" mass="16364">MKRDLFAEYTCTPVEDIPALAEIGITMQREAGTSCLWQRDDGTWMKEIGVIVVWDDTQRIDCIPYRRTNDADRGFLASIAFNAWLAPPTPENEWGHTVSKDGRSYWHQVINAEVENDDHESCRIIAAATSHRERNDHALGFDAA</sequence>